<dbReference type="Proteomes" id="UP000501602">
    <property type="component" value="Chromosome"/>
</dbReference>
<dbReference type="AlphaFoldDB" id="A0A6H1UJK6"/>
<sequence>MSSLKKLKKLKKAIKPSSKSKQQLRATNAVTATASGSALRNELAQVSRQAGLNAVRELATPLNPLLSWFEEGRNLSFVAANESSLQRSTSAQTSQRTAPQVSSIARLPLKSPPCKRCPALAGGFCKCAQKRFG</sequence>
<keyword evidence="3" id="KW-1185">Reference proteome</keyword>
<evidence type="ECO:0000256" key="1">
    <source>
        <dbReference type="SAM" id="MobiDB-lite"/>
    </source>
</evidence>
<gene>
    <name evidence="2" type="ORF">HER31_04570</name>
</gene>
<protein>
    <submittedName>
        <fullName evidence="2">Uncharacterized protein</fullName>
    </submittedName>
</protein>
<organism evidence="2 3">
    <name type="scientific">Ferrimonas lipolytica</name>
    <dbReference type="NCBI Taxonomy" id="2724191"/>
    <lineage>
        <taxon>Bacteria</taxon>
        <taxon>Pseudomonadati</taxon>
        <taxon>Pseudomonadota</taxon>
        <taxon>Gammaproteobacteria</taxon>
        <taxon>Alteromonadales</taxon>
        <taxon>Ferrimonadaceae</taxon>
        <taxon>Ferrimonas</taxon>
    </lineage>
</organism>
<accession>A0A6H1UJK6</accession>
<feature type="region of interest" description="Disordered" evidence="1">
    <location>
        <begin position="1"/>
        <end position="29"/>
    </location>
</feature>
<dbReference type="EMBL" id="CP051180">
    <property type="protein sequence ID" value="QIZ78809.1"/>
    <property type="molecule type" value="Genomic_DNA"/>
</dbReference>
<name>A0A6H1UJK6_9GAMM</name>
<evidence type="ECO:0000313" key="3">
    <source>
        <dbReference type="Proteomes" id="UP000501602"/>
    </source>
</evidence>
<reference evidence="2 3" key="1">
    <citation type="submission" date="2020-04" db="EMBL/GenBank/DDBJ databases">
        <title>Ferrimonas sp. S7 isolated from sea water.</title>
        <authorList>
            <person name="Bae S.S."/>
            <person name="Baek K."/>
        </authorList>
    </citation>
    <scope>NUCLEOTIDE SEQUENCE [LARGE SCALE GENOMIC DNA]</scope>
    <source>
        <strain evidence="2 3">S7</strain>
    </source>
</reference>
<dbReference type="KEGG" id="fes:HER31_04570"/>
<feature type="compositionally biased region" description="Basic residues" evidence="1">
    <location>
        <begin position="1"/>
        <end position="14"/>
    </location>
</feature>
<proteinExistence type="predicted"/>
<evidence type="ECO:0000313" key="2">
    <source>
        <dbReference type="EMBL" id="QIZ78809.1"/>
    </source>
</evidence>